<dbReference type="GO" id="GO:0010605">
    <property type="term" value="P:negative regulation of macromolecule metabolic process"/>
    <property type="evidence" value="ECO:0007669"/>
    <property type="project" value="UniProtKB-ARBA"/>
</dbReference>
<comment type="catalytic activity">
    <reaction evidence="1">
        <text>a beta-D-glucosyl-(1&lt;-&gt;1')-N-acylsphing-4-enine + H2O = an N-acylsphing-4-enine + D-glucose</text>
        <dbReference type="Rhea" id="RHEA:13269"/>
        <dbReference type="ChEBI" id="CHEBI:4167"/>
        <dbReference type="ChEBI" id="CHEBI:15377"/>
        <dbReference type="ChEBI" id="CHEBI:22801"/>
        <dbReference type="ChEBI" id="CHEBI:52639"/>
        <dbReference type="EC" id="3.2.1.45"/>
    </reaction>
    <physiologicalReaction direction="left-to-right" evidence="1">
        <dbReference type="Rhea" id="RHEA:13270"/>
    </physiologicalReaction>
</comment>
<dbReference type="GO" id="GO:0005102">
    <property type="term" value="F:signaling receptor binding"/>
    <property type="evidence" value="ECO:0007669"/>
    <property type="project" value="UniProtKB-ARBA"/>
</dbReference>
<evidence type="ECO:0000256" key="5">
    <source>
        <dbReference type="ARBA" id="ARBA00012658"/>
    </source>
</evidence>
<dbReference type="PRINTS" id="PR00843">
    <property type="entry name" value="GLHYDRLASE30"/>
</dbReference>
<evidence type="ECO:0000256" key="12">
    <source>
        <dbReference type="RuleBase" id="RU361188"/>
    </source>
</evidence>
<comment type="similarity">
    <text evidence="4 12">Belongs to the glycosyl hydrolase 30 family.</text>
</comment>
<dbReference type="PANTHER" id="PTHR11069:SF23">
    <property type="entry name" value="LYSOSOMAL ACID GLUCOSYLCERAMIDASE"/>
    <property type="match status" value="1"/>
</dbReference>
<dbReference type="GO" id="GO:0008202">
    <property type="term" value="P:steroid metabolic process"/>
    <property type="evidence" value="ECO:0007669"/>
    <property type="project" value="UniProtKB-ARBA"/>
</dbReference>
<dbReference type="GO" id="GO:0004348">
    <property type="term" value="F:glucosylceramidase activity"/>
    <property type="evidence" value="ECO:0007669"/>
    <property type="project" value="UniProtKB-EC"/>
</dbReference>
<evidence type="ECO:0000256" key="8">
    <source>
        <dbReference type="ARBA" id="ARBA00022919"/>
    </source>
</evidence>
<dbReference type="GO" id="GO:0007040">
    <property type="term" value="P:lysosome organization"/>
    <property type="evidence" value="ECO:0007669"/>
    <property type="project" value="UniProtKB-ARBA"/>
</dbReference>
<feature type="chain" id="PRO_5042497061" description="Glucosylceramidase" evidence="13">
    <location>
        <begin position="19"/>
        <end position="509"/>
    </location>
</feature>
<evidence type="ECO:0000256" key="7">
    <source>
        <dbReference type="ARBA" id="ARBA00022801"/>
    </source>
</evidence>
<accession>A0AAJ6YF27</accession>
<dbReference type="GO" id="GO:0006914">
    <property type="term" value="P:autophagy"/>
    <property type="evidence" value="ECO:0007669"/>
    <property type="project" value="UniProtKB-ARBA"/>
</dbReference>
<comment type="catalytic activity">
    <reaction evidence="10">
        <text>a beta-D-glucosylceramide + H2O = an N-acyl-sphingoid base + D-glucose</text>
        <dbReference type="Rhea" id="RHEA:81447"/>
        <dbReference type="ChEBI" id="CHEBI:4167"/>
        <dbReference type="ChEBI" id="CHEBI:15377"/>
        <dbReference type="ChEBI" id="CHEBI:83264"/>
        <dbReference type="ChEBI" id="CHEBI:83273"/>
    </reaction>
    <physiologicalReaction direction="left-to-right" evidence="10">
        <dbReference type="Rhea" id="RHEA:81448"/>
    </physiologicalReaction>
</comment>
<keyword evidence="7 12" id="KW-0378">Hydrolase</keyword>
<keyword evidence="8 12" id="KW-0746">Sphingolipid metabolism</keyword>
<dbReference type="InterPro" id="IPR033452">
    <property type="entry name" value="GH30_C"/>
</dbReference>
<dbReference type="Gene3D" id="3.20.20.80">
    <property type="entry name" value="Glycosidases"/>
    <property type="match status" value="1"/>
</dbReference>
<dbReference type="RefSeq" id="XP_011496882.1">
    <property type="nucleotide sequence ID" value="XM_011498580.1"/>
</dbReference>
<dbReference type="GO" id="GO:0006680">
    <property type="term" value="P:glucosylceramide catabolic process"/>
    <property type="evidence" value="ECO:0007669"/>
    <property type="project" value="UniProtKB-ARBA"/>
</dbReference>
<keyword evidence="6 13" id="KW-0732">Signal</keyword>
<dbReference type="GO" id="GO:0005764">
    <property type="term" value="C:lysosome"/>
    <property type="evidence" value="ECO:0007669"/>
    <property type="project" value="UniProtKB-ARBA"/>
</dbReference>
<proteinExistence type="inferred from homology"/>
<reference evidence="17" key="1">
    <citation type="submission" date="2025-08" db="UniProtKB">
        <authorList>
            <consortium name="RefSeq"/>
        </authorList>
    </citation>
    <scope>IDENTIFICATION</scope>
</reference>
<feature type="domain" description="Glycosyl hydrolase family 30 TIM-barrel" evidence="14">
    <location>
        <begin position="95"/>
        <end position="440"/>
    </location>
</feature>
<sequence>MLILLLSMIAKFMITVVAQDCNPVDFGRGSIVCECNSTYCDYYVDPQPLSPGEFIWYVTSKSGKRLSQSNGKISKEFIEGSSTVHIDSDNEYQTIEGFGGAFTDAATMNIKKLSQGSQDNLLRSYFGTNGSKYNFGRVPIGGSDFSVRAYTYDNISNDIDLQHFTLAPEDLLYKIPVMSKALELNPSLRFVSAAWTAPPWMKNRHQYYGYSYLLEKYYQTFANYIIRFLELYKQKGLDIWAVSTGNEPFTSLVPTAKVSSMFWSARTVSKWVVKNLGPTLQKSRSNSTYILMLDDQRIHLPWYLLDVKFFHKEALNYIKGIAVHWYTDSFSLPSILDVTHRIAPDKFILMTEACVGDRPWERPKVSLGSWSRAERLIQKIFENINHWVVGWIDWNIALDVNGGPNWVENYVDASIIVVPEKDIFYKQPLYYVMTHFSKFVPRSSIKIEAKTTDSNILVTAFKSPDNQTVVLLYNKSNKQRSVSVVDKNVGSINVVLLEYSLHTILYKTV</sequence>
<dbReference type="GeneID" id="105361407"/>
<dbReference type="GO" id="GO:0042391">
    <property type="term" value="P:regulation of membrane potential"/>
    <property type="evidence" value="ECO:0007669"/>
    <property type="project" value="UniProtKB-ARBA"/>
</dbReference>
<gene>
    <name evidence="17" type="primary">LOC105361407</name>
</gene>
<evidence type="ECO:0000256" key="11">
    <source>
        <dbReference type="ARBA" id="ARBA00051345"/>
    </source>
</evidence>
<dbReference type="InterPro" id="IPR033453">
    <property type="entry name" value="Glyco_hydro_30_TIM-barrel"/>
</dbReference>
<evidence type="ECO:0000256" key="9">
    <source>
        <dbReference type="ARBA" id="ARBA00023098"/>
    </source>
</evidence>
<evidence type="ECO:0000256" key="4">
    <source>
        <dbReference type="ARBA" id="ARBA00005382"/>
    </source>
</evidence>
<dbReference type="GO" id="GO:0016241">
    <property type="term" value="P:regulation of macroautophagy"/>
    <property type="evidence" value="ECO:0007669"/>
    <property type="project" value="UniProtKB-ARBA"/>
</dbReference>
<dbReference type="EC" id="3.2.1.45" evidence="5 12"/>
<dbReference type="GO" id="GO:0016758">
    <property type="term" value="F:hexosyltransferase activity"/>
    <property type="evidence" value="ECO:0007669"/>
    <property type="project" value="UniProtKB-ARBA"/>
</dbReference>
<dbReference type="AlphaFoldDB" id="A0AAJ6YF27"/>
<comment type="pathway">
    <text evidence="2">Lipid metabolism; sphingolipid metabolism.</text>
</comment>
<evidence type="ECO:0000256" key="10">
    <source>
        <dbReference type="ARBA" id="ARBA00050474"/>
    </source>
</evidence>
<keyword evidence="9 12" id="KW-0443">Lipid metabolism</keyword>
<dbReference type="FunFam" id="3.20.20.80:FF:000030">
    <property type="entry name" value="Lysosomal acid glucosylceramidase"/>
    <property type="match status" value="1"/>
</dbReference>
<comment type="pathway">
    <text evidence="3">Sphingolipid metabolism.</text>
</comment>
<evidence type="ECO:0000256" key="2">
    <source>
        <dbReference type="ARBA" id="ARBA00004760"/>
    </source>
</evidence>
<dbReference type="InterPro" id="IPR017853">
    <property type="entry name" value="GH"/>
</dbReference>
<dbReference type="GO" id="GO:0032006">
    <property type="term" value="P:regulation of TOR signaling"/>
    <property type="evidence" value="ECO:0007669"/>
    <property type="project" value="UniProtKB-ARBA"/>
</dbReference>
<organism evidence="16 17">
    <name type="scientific">Ceratosolen solmsi marchali</name>
    <dbReference type="NCBI Taxonomy" id="326594"/>
    <lineage>
        <taxon>Eukaryota</taxon>
        <taxon>Metazoa</taxon>
        <taxon>Ecdysozoa</taxon>
        <taxon>Arthropoda</taxon>
        <taxon>Hexapoda</taxon>
        <taxon>Insecta</taxon>
        <taxon>Pterygota</taxon>
        <taxon>Neoptera</taxon>
        <taxon>Endopterygota</taxon>
        <taxon>Hymenoptera</taxon>
        <taxon>Apocrita</taxon>
        <taxon>Proctotrupomorpha</taxon>
        <taxon>Chalcidoidea</taxon>
        <taxon>Agaonidae</taxon>
        <taxon>Agaoninae</taxon>
        <taxon>Ceratosolen</taxon>
    </lineage>
</organism>
<evidence type="ECO:0000313" key="17">
    <source>
        <dbReference type="RefSeq" id="XP_011496882.1"/>
    </source>
</evidence>
<evidence type="ECO:0000256" key="13">
    <source>
        <dbReference type="SAM" id="SignalP"/>
    </source>
</evidence>
<dbReference type="Proteomes" id="UP000695007">
    <property type="component" value="Unplaced"/>
</dbReference>
<dbReference type="GO" id="GO:0005774">
    <property type="term" value="C:vacuolar membrane"/>
    <property type="evidence" value="ECO:0007669"/>
    <property type="project" value="UniProtKB-ARBA"/>
</dbReference>
<evidence type="ECO:0000259" key="14">
    <source>
        <dbReference type="Pfam" id="PF02055"/>
    </source>
</evidence>
<feature type="domain" description="Glycosyl hydrolase family 30 beta sandwich" evidence="15">
    <location>
        <begin position="446"/>
        <end position="504"/>
    </location>
</feature>
<evidence type="ECO:0000256" key="1">
    <source>
        <dbReference type="ARBA" id="ARBA00001013"/>
    </source>
</evidence>
<dbReference type="SUPFAM" id="SSF51011">
    <property type="entry name" value="Glycosyl hydrolase domain"/>
    <property type="match status" value="1"/>
</dbReference>
<dbReference type="InterPro" id="IPR001139">
    <property type="entry name" value="Glyco_hydro_30"/>
</dbReference>
<protein>
    <recommendedName>
        <fullName evidence="5 12">Glucosylceramidase</fullName>
        <ecNumber evidence="5 12">3.2.1.45</ecNumber>
    </recommendedName>
</protein>
<dbReference type="KEGG" id="csol:105361407"/>
<dbReference type="GO" id="GO:0030163">
    <property type="term" value="P:protein catabolic process"/>
    <property type="evidence" value="ECO:0007669"/>
    <property type="project" value="UniProtKB-ARBA"/>
</dbReference>
<keyword evidence="16" id="KW-1185">Reference proteome</keyword>
<dbReference type="GO" id="GO:0006066">
    <property type="term" value="P:alcohol metabolic process"/>
    <property type="evidence" value="ECO:0007669"/>
    <property type="project" value="UniProtKB-ARBA"/>
</dbReference>
<evidence type="ECO:0000313" key="16">
    <source>
        <dbReference type="Proteomes" id="UP000695007"/>
    </source>
</evidence>
<dbReference type="Pfam" id="PF17189">
    <property type="entry name" value="Glyco_hydro_30C"/>
    <property type="match status" value="1"/>
</dbReference>
<comment type="catalytic activity">
    <reaction evidence="11">
        <text>an N-acyl-1-beta-D-glucosyl-15-methylhexadecasphing-4-enine + H2O = an N-acyl-15-methylhexadecasphing-4-enine + D-glucose</text>
        <dbReference type="Rhea" id="RHEA:34755"/>
        <dbReference type="ChEBI" id="CHEBI:4167"/>
        <dbReference type="ChEBI" id="CHEBI:15377"/>
        <dbReference type="ChEBI" id="CHEBI:70815"/>
        <dbReference type="ChEBI" id="CHEBI:70846"/>
    </reaction>
    <physiologicalReaction direction="left-to-right" evidence="11">
        <dbReference type="Rhea" id="RHEA:34756"/>
    </physiologicalReaction>
</comment>
<feature type="signal peptide" evidence="13">
    <location>
        <begin position="1"/>
        <end position="18"/>
    </location>
</feature>
<dbReference type="SUPFAM" id="SSF51445">
    <property type="entry name" value="(Trans)glycosidases"/>
    <property type="match status" value="1"/>
</dbReference>
<keyword evidence="12" id="KW-0326">Glycosidase</keyword>
<dbReference type="PANTHER" id="PTHR11069">
    <property type="entry name" value="GLUCOSYLCERAMIDASE"/>
    <property type="match status" value="1"/>
</dbReference>
<dbReference type="Pfam" id="PF02055">
    <property type="entry name" value="Glyco_hydro_30"/>
    <property type="match status" value="1"/>
</dbReference>
<name>A0AAJ6YF27_9HYME</name>
<evidence type="ECO:0000256" key="6">
    <source>
        <dbReference type="ARBA" id="ARBA00022729"/>
    </source>
</evidence>
<dbReference type="GO" id="GO:0051246">
    <property type="term" value="P:regulation of protein metabolic process"/>
    <property type="evidence" value="ECO:0007669"/>
    <property type="project" value="UniProtKB-ARBA"/>
</dbReference>
<evidence type="ECO:0000259" key="15">
    <source>
        <dbReference type="Pfam" id="PF17189"/>
    </source>
</evidence>
<evidence type="ECO:0000256" key="3">
    <source>
        <dbReference type="ARBA" id="ARBA00004991"/>
    </source>
</evidence>